<evidence type="ECO:0000256" key="1">
    <source>
        <dbReference type="ARBA" id="ARBA00022473"/>
    </source>
</evidence>
<keyword evidence="1" id="KW-0217">Developmental protein</keyword>
<dbReference type="Gene3D" id="1.10.2000.10">
    <property type="entry name" value="Frizzled cysteine-rich domain"/>
    <property type="match status" value="1"/>
</dbReference>
<keyword evidence="4" id="KW-0732">Signal</keyword>
<dbReference type="GO" id="GO:0042813">
    <property type="term" value="F:Wnt receptor activity"/>
    <property type="evidence" value="ECO:0007669"/>
    <property type="project" value="TreeGrafter"/>
</dbReference>
<dbReference type="FunFam" id="2.60.40.10:FF:003777">
    <property type="match status" value="1"/>
</dbReference>
<feature type="disulfide bond" evidence="3">
    <location>
        <begin position="150"/>
        <end position="211"/>
    </location>
</feature>
<dbReference type="InterPro" id="IPR007110">
    <property type="entry name" value="Ig-like_dom"/>
</dbReference>
<dbReference type="Pfam" id="PF13927">
    <property type="entry name" value="Ig_3"/>
    <property type="match status" value="1"/>
</dbReference>
<evidence type="ECO:0000256" key="4">
    <source>
        <dbReference type="SAM" id="SignalP"/>
    </source>
</evidence>
<dbReference type="OrthoDB" id="10053709at2759"/>
<keyword evidence="8" id="KW-1185">Reference proteome</keyword>
<protein>
    <submittedName>
        <fullName evidence="7">FZD2 protein</fullName>
    </submittedName>
</protein>
<dbReference type="InterPro" id="IPR003599">
    <property type="entry name" value="Ig_sub"/>
</dbReference>
<evidence type="ECO:0000313" key="7">
    <source>
        <dbReference type="EMBL" id="CAH1255480.1"/>
    </source>
</evidence>
<dbReference type="PANTHER" id="PTHR11309">
    <property type="entry name" value="FRIZZLED"/>
    <property type="match status" value="1"/>
</dbReference>
<keyword evidence="2 3" id="KW-1015">Disulfide bond</keyword>
<dbReference type="InterPro" id="IPR036790">
    <property type="entry name" value="Frizzled_dom_sf"/>
</dbReference>
<dbReference type="GO" id="GO:0060070">
    <property type="term" value="P:canonical Wnt signaling pathway"/>
    <property type="evidence" value="ECO:0007669"/>
    <property type="project" value="TreeGrafter"/>
</dbReference>
<dbReference type="Proteomes" id="UP000838412">
    <property type="component" value="Chromosome 2"/>
</dbReference>
<dbReference type="PROSITE" id="PS50038">
    <property type="entry name" value="FZ"/>
    <property type="match status" value="1"/>
</dbReference>
<dbReference type="Gene3D" id="2.60.40.10">
    <property type="entry name" value="Immunoglobulins"/>
    <property type="match status" value="1"/>
</dbReference>
<dbReference type="SUPFAM" id="SSF48726">
    <property type="entry name" value="Immunoglobulin"/>
    <property type="match status" value="1"/>
</dbReference>
<dbReference type="SMART" id="SM00063">
    <property type="entry name" value="FRI"/>
    <property type="match status" value="1"/>
</dbReference>
<dbReference type="Pfam" id="PF01392">
    <property type="entry name" value="Fz"/>
    <property type="match status" value="1"/>
</dbReference>
<accession>A0A8J9ZIT7</accession>
<dbReference type="GO" id="GO:0005886">
    <property type="term" value="C:plasma membrane"/>
    <property type="evidence" value="ECO:0007669"/>
    <property type="project" value="TreeGrafter"/>
</dbReference>
<dbReference type="PROSITE" id="PS50835">
    <property type="entry name" value="IG_LIKE"/>
    <property type="match status" value="1"/>
</dbReference>
<dbReference type="PANTHER" id="PTHR11309:SF47">
    <property type="entry name" value="FRIZZLED"/>
    <property type="match status" value="1"/>
</dbReference>
<evidence type="ECO:0000313" key="8">
    <source>
        <dbReference type="Proteomes" id="UP000838412"/>
    </source>
</evidence>
<name>A0A8J9ZIT7_BRALA</name>
<feature type="signal peptide" evidence="4">
    <location>
        <begin position="1"/>
        <end position="19"/>
    </location>
</feature>
<dbReference type="SMART" id="SM00409">
    <property type="entry name" value="IG"/>
    <property type="match status" value="1"/>
</dbReference>
<dbReference type="EMBL" id="OV696687">
    <property type="protein sequence ID" value="CAH1255480.1"/>
    <property type="molecule type" value="Genomic_DNA"/>
</dbReference>
<dbReference type="GO" id="GO:0035567">
    <property type="term" value="P:non-canonical Wnt signaling pathway"/>
    <property type="evidence" value="ECO:0007669"/>
    <property type="project" value="TreeGrafter"/>
</dbReference>
<dbReference type="InterPro" id="IPR036179">
    <property type="entry name" value="Ig-like_dom_sf"/>
</dbReference>
<organism evidence="7 8">
    <name type="scientific">Branchiostoma lanceolatum</name>
    <name type="common">Common lancelet</name>
    <name type="synonym">Amphioxus lanceolatum</name>
    <dbReference type="NCBI Taxonomy" id="7740"/>
    <lineage>
        <taxon>Eukaryota</taxon>
        <taxon>Metazoa</taxon>
        <taxon>Chordata</taxon>
        <taxon>Cephalochordata</taxon>
        <taxon>Leptocardii</taxon>
        <taxon>Amphioxiformes</taxon>
        <taxon>Branchiostomatidae</taxon>
        <taxon>Branchiostoma</taxon>
    </lineage>
</organism>
<evidence type="ECO:0000259" key="5">
    <source>
        <dbReference type="PROSITE" id="PS50038"/>
    </source>
</evidence>
<dbReference type="SUPFAM" id="SSF63501">
    <property type="entry name" value="Frizzled cysteine-rich domain"/>
    <property type="match status" value="1"/>
</dbReference>
<dbReference type="InterPro" id="IPR013783">
    <property type="entry name" value="Ig-like_fold"/>
</dbReference>
<feature type="chain" id="PRO_5035425775" evidence="4">
    <location>
        <begin position="20"/>
        <end position="287"/>
    </location>
</feature>
<feature type="domain" description="Ig-like" evidence="6">
    <location>
        <begin position="32"/>
        <end position="116"/>
    </location>
</feature>
<gene>
    <name evidence="7" type="primary">FZD2</name>
    <name evidence="7" type="ORF">BLAG_LOCUS14518</name>
</gene>
<dbReference type="InterPro" id="IPR020067">
    <property type="entry name" value="Frizzled_dom"/>
</dbReference>
<sequence length="287" mass="31919">MELTRAVFFLSLCVAACVSDHGAEPRTARVRPAVVVYPENVTIAWKETATFKCQATGNPPPAIFWYKEGSQNLHFPGKTAGRLRVTNSGELVIRRVNKEDQGWYVCKALSVSGSVKGKTYLKVDDSNRTECEEVEIPIYFISPDSNRTECEEVEIPMCVNQPYSLTSYPNFLGHAVQTEAATDIQRFHPLAKMPCSPDILSFICTLYAPPCDKKTAAGAALPPCREFCQSSRRGCENLMNKFGFQWPRQLECSHFPEENTGQGCISKDTMVPAEVTVLPVINNEPAR</sequence>
<feature type="domain" description="FZ" evidence="5">
    <location>
        <begin position="145"/>
        <end position="267"/>
    </location>
</feature>
<feature type="disulfide bond" evidence="3">
    <location>
        <begin position="158"/>
        <end position="204"/>
    </location>
</feature>
<evidence type="ECO:0000256" key="2">
    <source>
        <dbReference type="ARBA" id="ARBA00023157"/>
    </source>
</evidence>
<dbReference type="FunFam" id="1.10.2000.10:FF:000034">
    <property type="match status" value="1"/>
</dbReference>
<evidence type="ECO:0000259" key="6">
    <source>
        <dbReference type="PROSITE" id="PS50835"/>
    </source>
</evidence>
<evidence type="ECO:0000256" key="3">
    <source>
        <dbReference type="PROSITE-ProRule" id="PRU00090"/>
    </source>
</evidence>
<reference evidence="7" key="1">
    <citation type="submission" date="2022-01" db="EMBL/GenBank/DDBJ databases">
        <authorList>
            <person name="Braso-Vives M."/>
        </authorList>
    </citation>
    <scope>NUCLEOTIDE SEQUENCE</scope>
</reference>
<dbReference type="InterPro" id="IPR003598">
    <property type="entry name" value="Ig_sub2"/>
</dbReference>
<feature type="disulfide bond" evidence="3">
    <location>
        <begin position="228"/>
        <end position="252"/>
    </location>
</feature>
<comment type="caution">
    <text evidence="3">Lacks conserved residue(s) required for the propagation of feature annotation.</text>
</comment>
<dbReference type="AlphaFoldDB" id="A0A8J9ZIT7"/>
<dbReference type="GO" id="GO:0017147">
    <property type="term" value="F:Wnt-protein binding"/>
    <property type="evidence" value="ECO:0007669"/>
    <property type="project" value="TreeGrafter"/>
</dbReference>
<dbReference type="SMART" id="SM00408">
    <property type="entry name" value="IGc2"/>
    <property type="match status" value="1"/>
</dbReference>
<dbReference type="InterPro" id="IPR015526">
    <property type="entry name" value="Frizzled/SFRP"/>
</dbReference>
<proteinExistence type="predicted"/>